<dbReference type="InterPro" id="IPR036047">
    <property type="entry name" value="F-box-like_dom_sf"/>
</dbReference>
<proteinExistence type="predicted"/>
<evidence type="ECO:0000259" key="3">
    <source>
        <dbReference type="SMART" id="SM00256"/>
    </source>
</evidence>
<feature type="region of interest" description="Disordered" evidence="2">
    <location>
        <begin position="515"/>
        <end position="541"/>
    </location>
</feature>
<accession>A0A8J4D2F9</accession>
<dbReference type="EMBL" id="BNCQ01000001">
    <property type="protein sequence ID" value="GIL94080.1"/>
    <property type="molecule type" value="Genomic_DNA"/>
</dbReference>
<comment type="subcellular location">
    <subcellularLocation>
        <location evidence="1">Cytoplasm</location>
        <location evidence="1">Cytoskeleton</location>
        <location evidence="1">Cilium axoneme</location>
    </subcellularLocation>
</comment>
<gene>
    <name evidence="4" type="ORF">Vretimale_416</name>
</gene>
<feature type="domain" description="F-box" evidence="3">
    <location>
        <begin position="29"/>
        <end position="69"/>
    </location>
</feature>
<dbReference type="Gene3D" id="3.80.10.10">
    <property type="entry name" value="Ribonuclease Inhibitor"/>
    <property type="match status" value="1"/>
</dbReference>
<dbReference type="Pfam" id="PF00646">
    <property type="entry name" value="F-box"/>
    <property type="match status" value="1"/>
</dbReference>
<sequence length="967" mass="103034">MSSLGLALLLSNPQEDYMFLLRQVPTPSLPEQVLADVMLRLDLHDVLACRLVNKSWSRAAIEGVRHLDIPCKALAATVGAVRGERADAMLRRMHRVWPATEAVTLSGLAAGRALQEELSLQFLVNHLSCWRNLREVHLRDMPVFPAPSLPPSWHHAAPRRLGGTAPAGAAAAVWKDEATASTVNSSAPTGIARSQNTSMGTRFGEGNAGTSDKDVCGDGGYNGSATPGPWRLECLSCCLGLTRLEVELVPAKQQQPSPPPPAQLHDQHSSDRCKASARVGGQEESQGHRQQTARQADLARLAAGQTALLEGLSRLTRLTHLSLRLLDLPAQAIAGIGAAAAEHSESTRGLEIANYHERGDEDEASSIGDYVLDVDEAGNYGSDLDMDLELGQEPVLDSETASRDSRAAGGDQGDRFAEHLAVSSTTGGFTVSTLIPSQDGMNGGMVMATVDSGAGQHEAPCCNQQVHDKETLAQLAGESIDGSGSQGYASNEDTDGYCTTSSAGDKVIGNGGGWDDAAAGSSSAVPGSRRRRFGPPRMDSSNGNWIPHPGVFVRMYSRLRSLRLTGCDLSGGGALASLASTLTCLTSLSLQGRLGVSHNDLAALSKLKDLHDLTLSRVDLLYDPRDPDDCPVALMTELYCALQKLRNFQSLKFEVDPEGGSTGIHSAYLLPLYDSPIPRLRSLSLSMILDSDYSFHMLAELTSLTALSLSYVTWPLALQADDMTLLAPLTGLRRFSMQADPSERHHLISLSGRVVYELAKTWPHLSQLAFRGQIRPDIPGTPSLECLASWTSLRDLSLSAVLDADDMECRAVYTSNNNNNNNNNGSRGPGDRVIHDRTSASGAGAAGGILSCICNDDDDNSEAAQAAAALDLGVRLGRCLPPGLTGLALSGLQLGGTELLQLLSGSLKGLTSLQVVTLRAMVAVLHFRRLNLSTCCPADWLGNYIQTPPTQQIQPATTKHYQGHLNS</sequence>
<dbReference type="SUPFAM" id="SSF52047">
    <property type="entry name" value="RNI-like"/>
    <property type="match status" value="1"/>
</dbReference>
<evidence type="ECO:0000256" key="1">
    <source>
        <dbReference type="ARBA" id="ARBA00004430"/>
    </source>
</evidence>
<dbReference type="AlphaFoldDB" id="A0A8J4D2F9"/>
<dbReference type="Proteomes" id="UP000722791">
    <property type="component" value="Unassembled WGS sequence"/>
</dbReference>
<evidence type="ECO:0000256" key="2">
    <source>
        <dbReference type="SAM" id="MobiDB-lite"/>
    </source>
</evidence>
<dbReference type="CDD" id="cd09917">
    <property type="entry name" value="F-box_SF"/>
    <property type="match status" value="1"/>
</dbReference>
<protein>
    <recommendedName>
        <fullName evidence="3">F-box domain-containing protein</fullName>
    </recommendedName>
</protein>
<feature type="region of interest" description="Disordered" evidence="2">
    <location>
        <begin position="184"/>
        <end position="216"/>
    </location>
</feature>
<reference evidence="4" key="1">
    <citation type="journal article" date="2021" name="Proc. Natl. Acad. Sci. U.S.A.">
        <title>Three genomes in the algal genus Volvox reveal the fate of a haploid sex-determining region after a transition to homothallism.</title>
        <authorList>
            <person name="Yamamoto K."/>
            <person name="Hamaji T."/>
            <person name="Kawai-Toyooka H."/>
            <person name="Matsuzaki R."/>
            <person name="Takahashi F."/>
            <person name="Nishimura Y."/>
            <person name="Kawachi M."/>
            <person name="Noguchi H."/>
            <person name="Minakuchi Y."/>
            <person name="Umen J.G."/>
            <person name="Toyoda A."/>
            <person name="Nozaki H."/>
        </authorList>
    </citation>
    <scope>NUCLEOTIDE SEQUENCE</scope>
    <source>
        <strain evidence="4">NIES-3785</strain>
    </source>
</reference>
<feature type="compositionally biased region" description="Polar residues" evidence="2">
    <location>
        <begin position="184"/>
        <end position="200"/>
    </location>
</feature>
<dbReference type="GO" id="GO:0005930">
    <property type="term" value="C:axoneme"/>
    <property type="evidence" value="ECO:0007669"/>
    <property type="project" value="UniProtKB-SubCell"/>
</dbReference>
<feature type="compositionally biased region" description="Basic and acidic residues" evidence="2">
    <location>
        <begin position="265"/>
        <end position="274"/>
    </location>
</feature>
<name>A0A8J4D2F9_9CHLO</name>
<evidence type="ECO:0000313" key="5">
    <source>
        <dbReference type="Proteomes" id="UP000722791"/>
    </source>
</evidence>
<dbReference type="InterPro" id="IPR001810">
    <property type="entry name" value="F-box_dom"/>
</dbReference>
<evidence type="ECO:0000313" key="4">
    <source>
        <dbReference type="EMBL" id="GIL94080.1"/>
    </source>
</evidence>
<dbReference type="SMART" id="SM00256">
    <property type="entry name" value="FBOX"/>
    <property type="match status" value="1"/>
</dbReference>
<comment type="caution">
    <text evidence="4">The sequence shown here is derived from an EMBL/GenBank/DDBJ whole genome shotgun (WGS) entry which is preliminary data.</text>
</comment>
<dbReference type="InterPro" id="IPR032675">
    <property type="entry name" value="LRR_dom_sf"/>
</dbReference>
<dbReference type="SUPFAM" id="SSF81383">
    <property type="entry name" value="F-box domain"/>
    <property type="match status" value="1"/>
</dbReference>
<feature type="region of interest" description="Disordered" evidence="2">
    <location>
        <begin position="251"/>
        <end position="296"/>
    </location>
</feature>
<feature type="compositionally biased region" description="Low complexity" evidence="2">
    <location>
        <begin position="515"/>
        <end position="527"/>
    </location>
</feature>
<feature type="region of interest" description="Disordered" evidence="2">
    <location>
        <begin position="814"/>
        <end position="837"/>
    </location>
</feature>
<organism evidence="4 5">
    <name type="scientific">Volvox reticuliferus</name>
    <dbReference type="NCBI Taxonomy" id="1737510"/>
    <lineage>
        <taxon>Eukaryota</taxon>
        <taxon>Viridiplantae</taxon>
        <taxon>Chlorophyta</taxon>
        <taxon>core chlorophytes</taxon>
        <taxon>Chlorophyceae</taxon>
        <taxon>CS clade</taxon>
        <taxon>Chlamydomonadales</taxon>
        <taxon>Volvocaceae</taxon>
        <taxon>Volvox</taxon>
    </lineage>
</organism>